<feature type="domain" description="DUF1595" evidence="8">
    <location>
        <begin position="386"/>
        <end position="448"/>
    </location>
</feature>
<organism evidence="9">
    <name type="scientific">Singulisphaera sp. Ch08</name>
    <dbReference type="NCBI Taxonomy" id="3120278"/>
    <lineage>
        <taxon>Bacteria</taxon>
        <taxon>Pseudomonadati</taxon>
        <taxon>Planctomycetota</taxon>
        <taxon>Planctomycetia</taxon>
        <taxon>Isosphaerales</taxon>
        <taxon>Isosphaeraceae</taxon>
        <taxon>Singulisphaera</taxon>
    </lineage>
</organism>
<feature type="domain" description="DUF1588" evidence="5">
    <location>
        <begin position="658"/>
        <end position="759"/>
    </location>
</feature>
<feature type="domain" description="DUF1585" evidence="3">
    <location>
        <begin position="773"/>
        <end position="846"/>
    </location>
</feature>
<dbReference type="Pfam" id="PF07631">
    <property type="entry name" value="PSD4"/>
    <property type="match status" value="1"/>
</dbReference>
<reference evidence="9" key="1">
    <citation type="submission" date="2024-05" db="EMBL/GenBank/DDBJ databases">
        <title>Planctomycetes of the genus Singulisphaera possess chitinolytic capabilities.</title>
        <authorList>
            <person name="Ivanova A."/>
        </authorList>
    </citation>
    <scope>NUCLEOTIDE SEQUENCE</scope>
    <source>
        <strain evidence="9">Ch08T</strain>
    </source>
</reference>
<feature type="compositionally biased region" description="Polar residues" evidence="1">
    <location>
        <begin position="844"/>
        <end position="859"/>
    </location>
</feature>
<dbReference type="InterPro" id="IPR013039">
    <property type="entry name" value="DUF1588"/>
</dbReference>
<evidence type="ECO:0000259" key="6">
    <source>
        <dbReference type="Pfam" id="PF07631"/>
    </source>
</evidence>
<evidence type="ECO:0000259" key="5">
    <source>
        <dbReference type="Pfam" id="PF07627"/>
    </source>
</evidence>
<evidence type="ECO:0000259" key="7">
    <source>
        <dbReference type="Pfam" id="PF07635"/>
    </source>
</evidence>
<evidence type="ECO:0000259" key="4">
    <source>
        <dbReference type="Pfam" id="PF07626"/>
    </source>
</evidence>
<protein>
    <submittedName>
        <fullName evidence="9">DUF1592 domain-containing protein</fullName>
    </submittedName>
</protein>
<dbReference type="InterPro" id="IPR013036">
    <property type="entry name" value="DUF1587"/>
</dbReference>
<feature type="domain" description="Cytochrome C Planctomycete-type" evidence="7">
    <location>
        <begin position="66"/>
        <end position="113"/>
    </location>
</feature>
<feature type="compositionally biased region" description="Basic and acidic residues" evidence="1">
    <location>
        <begin position="860"/>
        <end position="878"/>
    </location>
</feature>
<keyword evidence="2" id="KW-1133">Transmembrane helix</keyword>
<dbReference type="InterPro" id="IPR011429">
    <property type="entry name" value="Cyt_c_Planctomycete-type"/>
</dbReference>
<dbReference type="GO" id="GO:0020037">
    <property type="term" value="F:heme binding"/>
    <property type="evidence" value="ECO:0007669"/>
    <property type="project" value="InterPro"/>
</dbReference>
<dbReference type="Pfam" id="PF07626">
    <property type="entry name" value="PSD3"/>
    <property type="match status" value="1"/>
</dbReference>
<dbReference type="Pfam" id="PF07635">
    <property type="entry name" value="PSCyt1"/>
    <property type="match status" value="1"/>
</dbReference>
<dbReference type="SUPFAM" id="SSF46626">
    <property type="entry name" value="Cytochrome c"/>
    <property type="match status" value="1"/>
</dbReference>
<name>A0AAU7CEH3_9BACT</name>
<keyword evidence="2" id="KW-0812">Transmembrane</keyword>
<feature type="domain" description="DUF1592" evidence="6">
    <location>
        <begin position="461"/>
        <end position="639"/>
    </location>
</feature>
<feature type="region of interest" description="Disordered" evidence="1">
    <location>
        <begin position="844"/>
        <end position="878"/>
    </location>
</feature>
<dbReference type="InterPro" id="IPR011478">
    <property type="entry name" value="DUF1585"/>
</dbReference>
<dbReference type="GO" id="GO:0009055">
    <property type="term" value="F:electron transfer activity"/>
    <property type="evidence" value="ECO:0007669"/>
    <property type="project" value="InterPro"/>
</dbReference>
<evidence type="ECO:0000256" key="1">
    <source>
        <dbReference type="SAM" id="MobiDB-lite"/>
    </source>
</evidence>
<keyword evidence="2" id="KW-0472">Membrane</keyword>
<proteinExistence type="predicted"/>
<dbReference type="AlphaFoldDB" id="A0AAU7CEH3"/>
<sequence>MDASSGSRESRLGRLGRPTIGLGRVLHAGITLGLGLAALLSAGVSTADQVESQFREHIQPILEDYCVACHGNGMKKGGLALDEFTMDQARLHDGELWWTVLKNVRAGIMPPAGKPRPTDSERRLLEDWIKYGAFGIEPTNSDPGRVTVRRLNRVEYRNTIRDLMGVDYDTNVAFPPDDSGHGFDNIADVLTLSPLLLEKYLAAAKSIVSQVVPVVSRVVPETMIAGQRFHRAGAGDDEKGDKGPLSLSYYKPASVTSTFHAEHPGRYQLVLNLTACDKDAFGADYNKCQLVFKADGQELIRQEYSRQENKPFQCQLDLDWSAGEHELAFALEPLTPGTKQLRSLAIRIESVAVRGPWERQFWIRPANYARFFPSAVPEGAPERRLYARSLLRGFARKAFRRPVDEVTVNRLAALAEREYSQEGRTFEAGIAQSMAAVLASPRFLFREEGLEENSSDRYPLIDEYALASRLSYFLWSTMPDAELFRLAEEHRLRKNLSAQLKRMLADPRSGEFIRNFVGQWLQARDIETVPINAFAVIYRDQPSDPDANRSRARLQELNRRFPDALTDREKKERNEVRAAYFRSFRGFRAHDLNDELRQAMRRETEMLVDRIVRQDRNLREFLLSDYTFLNERLARHYGIDGVEGTEMRLVALPPKSPRGGVLTQGTVLAVTSNPDRTSPVKRGLFILDNILGIPPPPPPPNIPPLEAAAKDFASRTPTLRETLELHRKRPACNSCHNRMDPLGLALENFNALGQWRDREQGNPVDSTGRLITGESFSNVKELKRILADEHSRDFFRCLSEKMLTYALGRGLNYHDVATVDNLVDRIERENGRAGALISGVVESTQFQRRQRSTEGTSPNRIDKATADPEQSGEPRRQP</sequence>
<evidence type="ECO:0000256" key="2">
    <source>
        <dbReference type="SAM" id="Phobius"/>
    </source>
</evidence>
<evidence type="ECO:0000259" key="3">
    <source>
        <dbReference type="Pfam" id="PF07624"/>
    </source>
</evidence>
<dbReference type="InterPro" id="IPR013042">
    <property type="entry name" value="DUF1592"/>
</dbReference>
<gene>
    <name evidence="9" type="ORF">V5E97_34860</name>
</gene>
<evidence type="ECO:0000259" key="8">
    <source>
        <dbReference type="Pfam" id="PF07637"/>
    </source>
</evidence>
<feature type="domain" description="DUF1587" evidence="4">
    <location>
        <begin position="149"/>
        <end position="212"/>
    </location>
</feature>
<dbReference type="InterPro" id="IPR036909">
    <property type="entry name" value="Cyt_c-like_dom_sf"/>
</dbReference>
<feature type="transmembrane region" description="Helical" evidence="2">
    <location>
        <begin position="21"/>
        <end position="44"/>
    </location>
</feature>
<dbReference type="RefSeq" id="WP_406696182.1">
    <property type="nucleotide sequence ID" value="NZ_CP155447.1"/>
</dbReference>
<dbReference type="Pfam" id="PF07624">
    <property type="entry name" value="PSD2"/>
    <property type="match status" value="1"/>
</dbReference>
<accession>A0AAU7CEH3</accession>
<evidence type="ECO:0000313" key="9">
    <source>
        <dbReference type="EMBL" id="XBH03448.1"/>
    </source>
</evidence>
<dbReference type="EMBL" id="CP155447">
    <property type="protein sequence ID" value="XBH03448.1"/>
    <property type="molecule type" value="Genomic_DNA"/>
</dbReference>
<dbReference type="Pfam" id="PF07637">
    <property type="entry name" value="PSD5"/>
    <property type="match status" value="1"/>
</dbReference>
<dbReference type="InterPro" id="IPR013043">
    <property type="entry name" value="DUF1595"/>
</dbReference>
<dbReference type="Pfam" id="PF07627">
    <property type="entry name" value="PSCyt3"/>
    <property type="match status" value="1"/>
</dbReference>